<name>X0VZQ0_9ZZZZ</name>
<proteinExistence type="predicted"/>
<evidence type="ECO:0000313" key="1">
    <source>
        <dbReference type="EMBL" id="GAG23954.1"/>
    </source>
</evidence>
<dbReference type="PROSITE" id="PS51257">
    <property type="entry name" value="PROKAR_LIPOPROTEIN"/>
    <property type="match status" value="1"/>
</dbReference>
<organism evidence="1">
    <name type="scientific">marine sediment metagenome</name>
    <dbReference type="NCBI Taxonomy" id="412755"/>
    <lineage>
        <taxon>unclassified sequences</taxon>
        <taxon>metagenomes</taxon>
        <taxon>ecological metagenomes</taxon>
    </lineage>
</organism>
<evidence type="ECO:0008006" key="2">
    <source>
        <dbReference type="Google" id="ProtNLM"/>
    </source>
</evidence>
<protein>
    <recommendedName>
        <fullName evidence="2">Lipoprotein</fullName>
    </recommendedName>
</protein>
<sequence length="161" mass="18093">MVFRDVQKRLYPAVLTFMITVVFLVGGCSSLSKKDDKATAPASKTSSAVAAQYYDFGDVLVPKELKVDKKSSFIYQTSGFSAGVLVLKGRIETSSLISFFETNMAKDNWNIISSFKSERTMLLFQKTHRWCVMNITDEVFNTYVEIWVAPTTKDSQTGLLK</sequence>
<comment type="caution">
    <text evidence="1">The sequence shown here is derived from an EMBL/GenBank/DDBJ whole genome shotgun (WGS) entry which is preliminary data.</text>
</comment>
<accession>X0VZQ0</accession>
<dbReference type="AlphaFoldDB" id="X0VZQ0"/>
<dbReference type="EMBL" id="BARS01030622">
    <property type="protein sequence ID" value="GAG23954.1"/>
    <property type="molecule type" value="Genomic_DNA"/>
</dbReference>
<reference evidence="1" key="1">
    <citation type="journal article" date="2014" name="Front. Microbiol.">
        <title>High frequency of phylogenetically diverse reductive dehalogenase-homologous genes in deep subseafloor sedimentary metagenomes.</title>
        <authorList>
            <person name="Kawai M."/>
            <person name="Futagami T."/>
            <person name="Toyoda A."/>
            <person name="Takaki Y."/>
            <person name="Nishi S."/>
            <person name="Hori S."/>
            <person name="Arai W."/>
            <person name="Tsubouchi T."/>
            <person name="Morono Y."/>
            <person name="Uchiyama I."/>
            <person name="Ito T."/>
            <person name="Fujiyama A."/>
            <person name="Inagaki F."/>
            <person name="Takami H."/>
        </authorList>
    </citation>
    <scope>NUCLEOTIDE SEQUENCE</scope>
    <source>
        <strain evidence="1">Expedition CK06-06</strain>
    </source>
</reference>
<gene>
    <name evidence="1" type="ORF">S01H1_47744</name>
</gene>